<dbReference type="GO" id="GO:0003723">
    <property type="term" value="F:RNA binding"/>
    <property type="evidence" value="ECO:0007669"/>
    <property type="project" value="InterPro"/>
</dbReference>
<dbReference type="FunFam" id="1.25.40.10:FF:000158">
    <property type="entry name" value="pentatricopeptide repeat-containing protein At2g33680"/>
    <property type="match status" value="1"/>
</dbReference>
<feature type="repeat" description="PPR" evidence="2">
    <location>
        <begin position="462"/>
        <end position="496"/>
    </location>
</feature>
<dbReference type="Pfam" id="PF01535">
    <property type="entry name" value="PPR"/>
    <property type="match status" value="5"/>
</dbReference>
<gene>
    <name evidence="3" type="ORF">E3N88_30160</name>
</gene>
<feature type="repeat" description="PPR" evidence="2">
    <location>
        <begin position="22"/>
        <end position="57"/>
    </location>
</feature>
<comment type="caution">
    <text evidence="3">The sequence shown here is derived from an EMBL/GenBank/DDBJ whole genome shotgun (WGS) entry which is preliminary data.</text>
</comment>
<evidence type="ECO:0000256" key="1">
    <source>
        <dbReference type="ARBA" id="ARBA00022737"/>
    </source>
</evidence>
<dbReference type="Gene3D" id="1.25.40.10">
    <property type="entry name" value="Tetratricopeptide repeat domain"/>
    <property type="match status" value="6"/>
</dbReference>
<dbReference type="Proteomes" id="UP000326396">
    <property type="component" value="Linkage Group LG5"/>
</dbReference>
<protein>
    <recommendedName>
        <fullName evidence="5">Pentatricopeptide repeat-containing protein</fullName>
    </recommendedName>
</protein>
<accession>A0A5N6MMZ5</accession>
<keyword evidence="4" id="KW-1185">Reference proteome</keyword>
<feature type="repeat" description="PPR" evidence="2">
    <location>
        <begin position="327"/>
        <end position="357"/>
    </location>
</feature>
<dbReference type="AlphaFoldDB" id="A0A5N6MMZ5"/>
<evidence type="ECO:0000313" key="4">
    <source>
        <dbReference type="Proteomes" id="UP000326396"/>
    </source>
</evidence>
<dbReference type="PROSITE" id="PS51375">
    <property type="entry name" value="PPR"/>
    <property type="match status" value="5"/>
</dbReference>
<dbReference type="NCBIfam" id="TIGR00756">
    <property type="entry name" value="PPR"/>
    <property type="match status" value="2"/>
</dbReference>
<evidence type="ECO:0000313" key="3">
    <source>
        <dbReference type="EMBL" id="KAD3640937.1"/>
    </source>
</evidence>
<evidence type="ECO:0000256" key="2">
    <source>
        <dbReference type="PROSITE-ProRule" id="PRU00708"/>
    </source>
</evidence>
<organism evidence="3 4">
    <name type="scientific">Mikania micrantha</name>
    <name type="common">bitter vine</name>
    <dbReference type="NCBI Taxonomy" id="192012"/>
    <lineage>
        <taxon>Eukaryota</taxon>
        <taxon>Viridiplantae</taxon>
        <taxon>Streptophyta</taxon>
        <taxon>Embryophyta</taxon>
        <taxon>Tracheophyta</taxon>
        <taxon>Spermatophyta</taxon>
        <taxon>Magnoliopsida</taxon>
        <taxon>eudicotyledons</taxon>
        <taxon>Gunneridae</taxon>
        <taxon>Pentapetalae</taxon>
        <taxon>asterids</taxon>
        <taxon>campanulids</taxon>
        <taxon>Asterales</taxon>
        <taxon>Asteraceae</taxon>
        <taxon>Asteroideae</taxon>
        <taxon>Heliantheae alliance</taxon>
        <taxon>Eupatorieae</taxon>
        <taxon>Mikania</taxon>
    </lineage>
</organism>
<reference evidence="3 4" key="1">
    <citation type="submission" date="2019-05" db="EMBL/GenBank/DDBJ databases">
        <title>Mikania micrantha, genome provides insights into the molecular mechanism of rapid growth.</title>
        <authorList>
            <person name="Liu B."/>
        </authorList>
    </citation>
    <scope>NUCLEOTIDE SEQUENCE [LARGE SCALE GENOMIC DNA]</scope>
    <source>
        <strain evidence="3">NLD-2019</strain>
        <tissue evidence="3">Leaf</tissue>
    </source>
</reference>
<dbReference type="OrthoDB" id="728902at2759"/>
<proteinExistence type="predicted"/>
<feature type="repeat" description="PPR" evidence="2">
    <location>
        <begin position="124"/>
        <end position="158"/>
    </location>
</feature>
<dbReference type="EMBL" id="SZYD01000015">
    <property type="protein sequence ID" value="KAD3640937.1"/>
    <property type="molecule type" value="Genomic_DNA"/>
</dbReference>
<name>A0A5N6MMZ5_9ASTR</name>
<dbReference type="InterPro" id="IPR046960">
    <property type="entry name" value="PPR_At4g14850-like_plant"/>
</dbReference>
<dbReference type="GO" id="GO:0009451">
    <property type="term" value="P:RNA modification"/>
    <property type="evidence" value="ECO:0007669"/>
    <property type="project" value="InterPro"/>
</dbReference>
<dbReference type="PANTHER" id="PTHR24015">
    <property type="entry name" value="OS07G0578800 PROTEIN-RELATED"/>
    <property type="match status" value="1"/>
</dbReference>
<dbReference type="PANTHER" id="PTHR24015:SF2017">
    <property type="entry name" value="PENTATRICOPEPTIDE REPEAT-CONTAINING PROTEIN"/>
    <property type="match status" value="1"/>
</dbReference>
<dbReference type="InterPro" id="IPR002885">
    <property type="entry name" value="PPR_rpt"/>
</dbReference>
<dbReference type="Pfam" id="PF20431">
    <property type="entry name" value="E_motif"/>
    <property type="match status" value="1"/>
</dbReference>
<dbReference type="InterPro" id="IPR011990">
    <property type="entry name" value="TPR-like_helical_dom_sf"/>
</dbReference>
<dbReference type="GO" id="GO:0099402">
    <property type="term" value="P:plant organ development"/>
    <property type="evidence" value="ECO:0007669"/>
    <property type="project" value="UniProtKB-ARBA"/>
</dbReference>
<dbReference type="Pfam" id="PF13041">
    <property type="entry name" value="PPR_2"/>
    <property type="match status" value="2"/>
</dbReference>
<evidence type="ECO:0008006" key="5">
    <source>
        <dbReference type="Google" id="ProtNLM"/>
    </source>
</evidence>
<sequence>MYSRCGSLLDAHLMFDEMPQRTLVSYNALIAGYSHSLRNAHTAFKLLTRLNIEGFTPNGPTFTSLLQASSCYGDVTLGSALHAQIVKLEFTSDTLVQTSLLGMYSDYGDLQSSTKVFSCMVQKDEMAWNSIIVGHIKNEMIMQGLYFYGGMIKSGVLPTQFTYSIVLTACSKLHQHEIGQVTHARLIMSSTPTDLPLQNALLNMYSSCGDTEMMINVLKEVKNPDLVSWNSILSGLAGNKDGEKCVEILIYLHKVSFMKPDDYTYAIVISATRSLPACSYGRPLHCQVIKSRFDINVYVGSTLVSMYFENGDCESAQKLVTLVPSKDVVFWTEMITGYARMGDGENAIKCFHEMSQENKIDSFALSIALSACADLAANNQGEMIHCQAVKLGYDLEMNVCGSLIDLYSKTGDLKSAELILSNIKTPDLKCWNAILLGYGHHGNSESAFRIFDQIVKLGLIPDEVTYLSMLATCNHCGLVDKGKFIWSSMKQNGLIPGSKHYSCLINLLSRAGLLEEAETMIMDLDSNPGEFSFKLWRTLLSSCVDRRNLEVGNRVAERIVSVDIEDTAAYTLLTNLYALMNRWDDVARMRRKIRGLMGEKDAGKPLRKVRGNWSMKMIP</sequence>
<dbReference type="InterPro" id="IPR046848">
    <property type="entry name" value="E_motif"/>
</dbReference>
<keyword evidence="1" id="KW-0677">Repeat</keyword>
<feature type="repeat" description="PPR" evidence="2">
    <location>
        <begin position="427"/>
        <end position="461"/>
    </location>
</feature>